<feature type="compositionally biased region" description="Low complexity" evidence="1">
    <location>
        <begin position="272"/>
        <end position="286"/>
    </location>
</feature>
<dbReference type="PANTHER" id="PTHR13173">
    <property type="entry name" value="WW DOMAIN BINDING PROTEIN 4"/>
    <property type="match status" value="1"/>
</dbReference>
<evidence type="ECO:0000313" key="2">
    <source>
        <dbReference type="EMBL" id="GIX60624.1"/>
    </source>
</evidence>
<dbReference type="AlphaFoldDB" id="A0AAV4LL97"/>
<feature type="compositionally biased region" description="Basic and acidic residues" evidence="1">
    <location>
        <begin position="260"/>
        <end position="271"/>
    </location>
</feature>
<organism evidence="2 3">
    <name type="scientific">Babesia caballi</name>
    <dbReference type="NCBI Taxonomy" id="5871"/>
    <lineage>
        <taxon>Eukaryota</taxon>
        <taxon>Sar</taxon>
        <taxon>Alveolata</taxon>
        <taxon>Apicomplexa</taxon>
        <taxon>Aconoidasida</taxon>
        <taxon>Piroplasmida</taxon>
        <taxon>Babesiidae</taxon>
        <taxon>Babesia</taxon>
    </lineage>
</organism>
<comment type="caution">
    <text evidence="2">The sequence shown here is derived from an EMBL/GenBank/DDBJ whole genome shotgun (WGS) entry which is preliminary data.</text>
</comment>
<dbReference type="InterPro" id="IPR040023">
    <property type="entry name" value="WBP4"/>
</dbReference>
<keyword evidence="3" id="KW-1185">Reference proteome</keyword>
<protein>
    <submittedName>
        <fullName evidence="2">U1 small nuclear ribonucleoprotein C, putative</fullName>
    </submittedName>
</protein>
<keyword evidence="2" id="KW-0687">Ribonucleoprotein</keyword>
<dbReference type="GO" id="GO:0003723">
    <property type="term" value="F:RNA binding"/>
    <property type="evidence" value="ECO:0007669"/>
    <property type="project" value="TreeGrafter"/>
</dbReference>
<dbReference type="RefSeq" id="XP_067712695.1">
    <property type="nucleotide sequence ID" value="XM_067856594.1"/>
</dbReference>
<dbReference type="GO" id="GO:0000398">
    <property type="term" value="P:mRNA splicing, via spliceosome"/>
    <property type="evidence" value="ECO:0007669"/>
    <property type="project" value="InterPro"/>
</dbReference>
<dbReference type="GO" id="GO:0071011">
    <property type="term" value="C:precatalytic spliceosome"/>
    <property type="evidence" value="ECO:0007669"/>
    <property type="project" value="TreeGrafter"/>
</dbReference>
<dbReference type="Proteomes" id="UP001497744">
    <property type="component" value="Unassembled WGS sequence"/>
</dbReference>
<dbReference type="PANTHER" id="PTHR13173:SF10">
    <property type="entry name" value="WW DOMAIN-BINDING PROTEIN 4"/>
    <property type="match status" value="1"/>
</dbReference>
<evidence type="ECO:0000256" key="1">
    <source>
        <dbReference type="SAM" id="MobiDB-lite"/>
    </source>
</evidence>
<name>A0AAV4LL97_BABCB</name>
<evidence type="ECO:0000313" key="3">
    <source>
        <dbReference type="Proteomes" id="UP001497744"/>
    </source>
</evidence>
<accession>A0AAV4LL97</accession>
<proteinExistence type="predicted"/>
<gene>
    <name evidence="2" type="ORF">BcabD6B2_00590</name>
</gene>
<sequence length="412" mass="45465">MTDYWVSTKKHYCEVCKCWITGSALVSGGLYGSQTVSQNVKNHESSARHISSLRTKIIESHRKQIAKKEQDAFEAAEIARLNTVTLDGPSIGESSGDTGLCSSPFYMHNRVLNPPVDKEKEQSRVLAALSRALAGAPMEDSEPNRNTTWMAFIDQDDGTLTYYNNVTGLKTKNRPRDFDGVLPTSSSSLTSNWTLKYDPSKGAKYYHNATTGEIRWLEQPRAQDTPRPSESGSVGSGGHVGVPIKVEQPTTKPALPKAESQIRIKLEHAEPAESASSKPAPPASVAVKREPEEGPQGEEAYAPTHRPSMNEVDGPKVQYAAPEIGEWEVVQPEASAFSHSIVSMDPYLNPPVSPAREPDIFDVIREATYETPLLNVDDLQVQEKQVFTKQPKVDHDSEVTIQFAKRKVPKRK</sequence>
<dbReference type="GeneID" id="94192107"/>
<feature type="region of interest" description="Disordered" evidence="1">
    <location>
        <begin position="216"/>
        <end position="316"/>
    </location>
</feature>
<dbReference type="Gene3D" id="2.20.70.10">
    <property type="match status" value="1"/>
</dbReference>
<dbReference type="EMBL" id="BPLF01000001">
    <property type="protein sequence ID" value="GIX60624.1"/>
    <property type="molecule type" value="Genomic_DNA"/>
</dbReference>
<reference evidence="2 3" key="1">
    <citation type="submission" date="2021-06" db="EMBL/GenBank/DDBJ databases">
        <title>Genome sequence of Babesia caballi.</title>
        <authorList>
            <person name="Yamagishi J."/>
            <person name="Kidaka T."/>
            <person name="Ochi A."/>
        </authorList>
    </citation>
    <scope>NUCLEOTIDE SEQUENCE [LARGE SCALE GENOMIC DNA]</scope>
    <source>
        <strain evidence="2">USDA-D6B2</strain>
    </source>
</reference>